<evidence type="ECO:0000313" key="2">
    <source>
        <dbReference type="Proteomes" id="UP000281738"/>
    </source>
</evidence>
<gene>
    <name evidence="1" type="ORF">EDD33_1772</name>
</gene>
<reference evidence="1 2" key="1">
    <citation type="submission" date="2018-11" db="EMBL/GenBank/DDBJ databases">
        <title>Sequencing the genomes of 1000 actinobacteria strains.</title>
        <authorList>
            <person name="Klenk H.-P."/>
        </authorList>
    </citation>
    <scope>NUCLEOTIDE SEQUENCE [LARGE SCALE GENOMIC DNA]</scope>
    <source>
        <strain evidence="1 2">DSM 12652</strain>
    </source>
</reference>
<keyword evidence="2" id="KW-1185">Reference proteome</keyword>
<accession>A0A3N2CU34</accession>
<dbReference type="AlphaFoldDB" id="A0A3N2CU34"/>
<dbReference type="Gene3D" id="3.50.50.60">
    <property type="entry name" value="FAD/NAD(P)-binding domain"/>
    <property type="match status" value="1"/>
</dbReference>
<dbReference type="InterPro" id="IPR036188">
    <property type="entry name" value="FAD/NAD-bd_sf"/>
</dbReference>
<dbReference type="SUPFAM" id="SSF51905">
    <property type="entry name" value="FAD/NAD(P)-binding domain"/>
    <property type="match status" value="1"/>
</dbReference>
<name>A0A3N2CU34_9ACTN</name>
<comment type="caution">
    <text evidence="1">The sequence shown here is derived from an EMBL/GenBank/DDBJ whole genome shotgun (WGS) entry which is preliminary data.</text>
</comment>
<proteinExistence type="predicted"/>
<sequence>MSANEQTYDTVVIGGSAAGLGGALALARSCASDPQPG</sequence>
<evidence type="ECO:0000313" key="1">
    <source>
        <dbReference type="EMBL" id="ROR90918.1"/>
    </source>
</evidence>
<dbReference type="Proteomes" id="UP000281738">
    <property type="component" value="Unassembled WGS sequence"/>
</dbReference>
<dbReference type="EMBL" id="RKHO01000001">
    <property type="protein sequence ID" value="ROR90918.1"/>
    <property type="molecule type" value="Genomic_DNA"/>
</dbReference>
<organism evidence="1 2">
    <name type="scientific">Nocardioides aurantiacus</name>
    <dbReference type="NCBI Taxonomy" id="86796"/>
    <lineage>
        <taxon>Bacteria</taxon>
        <taxon>Bacillati</taxon>
        <taxon>Actinomycetota</taxon>
        <taxon>Actinomycetes</taxon>
        <taxon>Propionibacteriales</taxon>
        <taxon>Nocardioidaceae</taxon>
        <taxon>Nocardioides</taxon>
    </lineage>
</organism>
<protein>
    <submittedName>
        <fullName evidence="1">Uncharacterized protein</fullName>
    </submittedName>
</protein>